<gene>
    <name evidence="1" type="ORF">CLV40_11528</name>
</gene>
<accession>A0A2S6GJ49</accession>
<evidence type="ECO:0008006" key="3">
    <source>
        <dbReference type="Google" id="ProtNLM"/>
    </source>
</evidence>
<dbReference type="AlphaFoldDB" id="A0A2S6GJ49"/>
<sequence>MNNDVTVNVIVFQLREGEPALANVPTQADDAVRLAWAHVSTERGITPADVTAVYSEWQPSDEDNAFVAATFPGVQQTYSFARPAPDGWEAAFTEARRVMVEAARQQAQETGEELLPLVWSTAATGSSLLESLPHLQLVPGQLAVTLGRVGMTERGTVGVHYLTAKEHEDMGAPPLADLLAQAGDNLKRGLRMEVHESDRGDLLSMTRATWLASSAIALDDFHARLSRQLGTDRIVVGMPNPDQLLIAAAESGWLDAIREEVMKSEHANGQFLPAVLLVDSQGMQVLIEQTA</sequence>
<proteinExistence type="predicted"/>
<name>A0A2S6GJ49_9PSEU</name>
<evidence type="ECO:0000313" key="2">
    <source>
        <dbReference type="Proteomes" id="UP000239203"/>
    </source>
</evidence>
<dbReference type="RefSeq" id="WP_104481281.1">
    <property type="nucleotide sequence ID" value="NZ_CP154825.1"/>
</dbReference>
<evidence type="ECO:0000313" key="1">
    <source>
        <dbReference type="EMBL" id="PPK65181.1"/>
    </source>
</evidence>
<dbReference type="Proteomes" id="UP000239203">
    <property type="component" value="Unassembled WGS sequence"/>
</dbReference>
<keyword evidence="2" id="KW-1185">Reference proteome</keyword>
<comment type="caution">
    <text evidence="1">The sequence shown here is derived from an EMBL/GenBank/DDBJ whole genome shotgun (WGS) entry which is preliminary data.</text>
</comment>
<organism evidence="1 2">
    <name type="scientific">Actinokineospora auranticolor</name>
    <dbReference type="NCBI Taxonomy" id="155976"/>
    <lineage>
        <taxon>Bacteria</taxon>
        <taxon>Bacillati</taxon>
        <taxon>Actinomycetota</taxon>
        <taxon>Actinomycetes</taxon>
        <taxon>Pseudonocardiales</taxon>
        <taxon>Pseudonocardiaceae</taxon>
        <taxon>Actinokineospora</taxon>
    </lineage>
</organism>
<dbReference type="OrthoDB" id="4515757at2"/>
<reference evidence="1 2" key="1">
    <citation type="submission" date="2018-02" db="EMBL/GenBank/DDBJ databases">
        <title>Genomic Encyclopedia of Archaeal and Bacterial Type Strains, Phase II (KMG-II): from individual species to whole genera.</title>
        <authorList>
            <person name="Goeker M."/>
        </authorList>
    </citation>
    <scope>NUCLEOTIDE SEQUENCE [LARGE SCALE GENOMIC DNA]</scope>
    <source>
        <strain evidence="1 2">YU 961-1</strain>
    </source>
</reference>
<protein>
    <recommendedName>
        <fullName evidence="3">DUF1444 family protein</fullName>
    </recommendedName>
</protein>
<dbReference type="EMBL" id="PTIX01000015">
    <property type="protein sequence ID" value="PPK65181.1"/>
    <property type="molecule type" value="Genomic_DNA"/>
</dbReference>